<dbReference type="InterPro" id="IPR011990">
    <property type="entry name" value="TPR-like_helical_dom_sf"/>
</dbReference>
<dbReference type="Proteomes" id="UP000678016">
    <property type="component" value="Chromosome"/>
</dbReference>
<keyword evidence="5" id="KW-1185">Reference proteome</keyword>
<protein>
    <submittedName>
        <fullName evidence="4">DUF4365 domain-containing protein</fullName>
    </submittedName>
</protein>
<name>A0ABX8C8A1_9ACTN</name>
<feature type="compositionally biased region" description="Acidic residues" evidence="1">
    <location>
        <begin position="739"/>
        <end position="749"/>
    </location>
</feature>
<evidence type="ECO:0000313" key="5">
    <source>
        <dbReference type="Proteomes" id="UP000678016"/>
    </source>
</evidence>
<organism evidence="4 5">
    <name type="scientific">Nocardiopsis akebiae</name>
    <dbReference type="NCBI Taxonomy" id="2831968"/>
    <lineage>
        <taxon>Bacteria</taxon>
        <taxon>Bacillati</taxon>
        <taxon>Actinomycetota</taxon>
        <taxon>Actinomycetes</taxon>
        <taxon>Streptosporangiales</taxon>
        <taxon>Nocardiopsidaceae</taxon>
        <taxon>Nocardiopsis</taxon>
    </lineage>
</organism>
<dbReference type="Gene3D" id="1.25.40.10">
    <property type="entry name" value="Tetratricopeptide repeat domain"/>
    <property type="match status" value="2"/>
</dbReference>
<sequence>MELIVTQDLGWIFREQTVVDQGVDGHVEVAVEGHGTGRLIAVQIKSGPSYFRRVKGGWAFYYSARERQLWLGHALPVMVVMVDLDSRKAYWQRISPSTERQTKKGYAVTLPVDQTLDTAAEAWELAASGLEQRATERYEANLEVLPPPVRGLIETEGAGGAQSELVALHLAEGRANPAGTAQALMTARPTWMRTQTSWAWRALASYCANHDAMREAADALEIAAESGGDACGERLAAAAIYSAVQDRTRAGELVKAARERGGADLLVAIVEAGLEHPEGDASSLRIDAVLAAGGTDISTNATAQAFLAEQALRARDLDRAARHAERALTLGPEATEVMALVAQIYVQRALTTDAQVNDMTRAVELLSAAVEQRRQWAGPTLDLLVSLARVLTLRGEHGATLRWLLPPPYGTASSGEANDPVLLRYALGAAHCHGSSELVDSVTAQMTGSFEDRVAQAQLGLLKLTEPETKKLWSEELSRAEADQDWEAIAQVVHRLATLGVDVVDRLDPLMRNGILPLGTQRLPKAVLVLQQRPEEGIALLRSLASEDVSAAEYLVQTLVSMGYVDNAAEACSAAFERFRSSQFLTQRALIIFDKDPEQAESALREALRIEEAPFEQLMLATRLAKIATDAHRWSEAESILSTALTYQDPPPDALVWNLTEVQIFGAAGDRAAATISRHRPQCRSEAEARLWATAMINVAWDDAIASEAIALASRFSDTPDLATGLLTHLVTTTRTATDEDTTEPDSSYDESNVLETTPTDDRPMVPTDLHRRAFEVLQELIETHGAATGAQVIQGSSSEEMMGKVIELARSSAPPDLTDLLNKIARGQFPAGVVAFVARTTYTAVLVRRAAGQLVAVAVNDDEHQGEIEAATKAREGPAVVDLSTLLVLSQLSDADILTGQVSAMLLPRMAKQDVLRASVEAQSLGASTGRLGWDGRSGRPVFYEQTGEEYRLVRERTEAMEAMVRRTLVKDVTPSTLFGDVSDMIRNAPWTAAIELAAQEGVPLWCDDLAVRQLARSIGVMAFSTMAMAEVLRDSRLQSAAGTDEIDGAVQFAARVTEELLAEYVVDIPVTFEQLTAQASADGWVPAAAAWAISRPAWWGWQEDPINELLQLYATIRESDATQLPEWQYAAMLGAARWRSTPEEISRILAILALLGWDHNVNDEPVFEDLAKSCRNARRVARDFEDAGDPMLALPAARAFLSEAGVVRSEETVRALIAELGSPQFEA</sequence>
<evidence type="ECO:0000256" key="1">
    <source>
        <dbReference type="SAM" id="MobiDB-lite"/>
    </source>
</evidence>
<dbReference type="InterPro" id="IPR025375">
    <property type="entry name" value="DUF4365"/>
</dbReference>
<feature type="domain" description="PIN" evidence="3">
    <location>
        <begin position="881"/>
        <end position="1019"/>
    </location>
</feature>
<dbReference type="EMBL" id="CP074132">
    <property type="protein sequence ID" value="QUX30654.1"/>
    <property type="molecule type" value="Genomic_DNA"/>
</dbReference>
<reference evidence="5" key="1">
    <citation type="submission" date="2021-05" db="EMBL/GenBank/DDBJ databases">
        <title>Direct Submission.</title>
        <authorList>
            <person name="Li K."/>
            <person name="Gao J."/>
        </authorList>
    </citation>
    <scope>NUCLEOTIDE SEQUENCE [LARGE SCALE GENOMIC DNA]</scope>
    <source>
        <strain evidence="5">HDS12</strain>
    </source>
</reference>
<evidence type="ECO:0000259" key="2">
    <source>
        <dbReference type="Pfam" id="PF14280"/>
    </source>
</evidence>
<dbReference type="InterPro" id="IPR048987">
    <property type="entry name" value="PIN-TPR-GreABC"/>
</dbReference>
<evidence type="ECO:0000259" key="3">
    <source>
        <dbReference type="Pfam" id="PF20698"/>
    </source>
</evidence>
<feature type="region of interest" description="Disordered" evidence="1">
    <location>
        <begin position="734"/>
        <end position="767"/>
    </location>
</feature>
<dbReference type="Pfam" id="PF20698">
    <property type="entry name" value="PIN-TPR-GreABC"/>
    <property type="match status" value="1"/>
</dbReference>
<evidence type="ECO:0000313" key="4">
    <source>
        <dbReference type="EMBL" id="QUX30654.1"/>
    </source>
</evidence>
<feature type="domain" description="DUF4365" evidence="2">
    <location>
        <begin position="3"/>
        <end position="120"/>
    </location>
</feature>
<gene>
    <name evidence="4" type="ORF">KGD83_09200</name>
</gene>
<dbReference type="Pfam" id="PF14280">
    <property type="entry name" value="DUF4365"/>
    <property type="match status" value="1"/>
</dbReference>
<accession>A0ABX8C8A1</accession>
<proteinExistence type="predicted"/>